<comment type="cofactor">
    <cofactor evidence="3">
        <name>Zn(2+)</name>
        <dbReference type="ChEBI" id="CHEBI:29105"/>
    </cofactor>
    <text evidence="3">Binds 2 Zn(2+) ions per subunit. One is catalytic and the other provides a structural contribution.</text>
</comment>
<dbReference type="PANTHER" id="PTHR30304">
    <property type="entry name" value="D-TAGATOSE-1,6-BISPHOSPHATE ALDOLASE"/>
    <property type="match status" value="1"/>
</dbReference>
<feature type="binding site" evidence="3">
    <location>
        <position position="207"/>
    </location>
    <ligand>
        <name>Zn(2+)</name>
        <dbReference type="ChEBI" id="CHEBI:29105"/>
        <label>1</label>
        <note>catalytic</note>
    </ligand>
</feature>
<gene>
    <name evidence="4" type="ORF">SAMN04488569_100561</name>
</gene>
<feature type="binding site" evidence="3">
    <location>
        <position position="103"/>
    </location>
    <ligand>
        <name>Zn(2+)</name>
        <dbReference type="ChEBI" id="CHEBI:29105"/>
        <label>2</label>
    </ligand>
</feature>
<feature type="binding site" evidence="2">
    <location>
        <position position="180"/>
    </location>
    <ligand>
        <name>dihydroxyacetone phosphate</name>
        <dbReference type="ChEBI" id="CHEBI:57642"/>
    </ligand>
</feature>
<dbReference type="InterPro" id="IPR000771">
    <property type="entry name" value="FBA_II"/>
</dbReference>
<dbReference type="GO" id="GO:0009025">
    <property type="term" value="F:tagatose-bisphosphate aldolase activity"/>
    <property type="evidence" value="ECO:0007669"/>
    <property type="project" value="TreeGrafter"/>
</dbReference>
<dbReference type="InterPro" id="IPR050246">
    <property type="entry name" value="Class_II_FBP_aldolase"/>
</dbReference>
<sequence>MLVTSTNLFQKAQKNAYAIPATNFIDLDSARTFVNTAEKLRKPLILPFAQAHAEVLPLEEAALIGKYFAEKSKMPVVLHLDHGEDIDFIERAIQLGFTSVMIDASQEKLDENIRKTREVVNLARLNGVVVEAEIGHVGSGVNYENHDHTDSIYTEVEDAVRFVEATKVDSLAVSIGTAHGIYKGVPHINFDRLDEITAALEIPLVLHGGSSSGDENLAKCAKSGICKINIFTDFISKALKTIEEERPEDYLSLKQLSNQAMEKVLTHYFDLFKTMSVEEFK</sequence>
<keyword evidence="5" id="KW-1185">Reference proteome</keyword>
<dbReference type="RefSeq" id="WP_091895947.1">
    <property type="nucleotide sequence ID" value="NZ_FOSJ01000005.1"/>
</dbReference>
<organism evidence="4 5">
    <name type="scientific">Marinilactibacillus piezotolerans</name>
    <dbReference type="NCBI Taxonomy" id="258723"/>
    <lineage>
        <taxon>Bacteria</taxon>
        <taxon>Bacillati</taxon>
        <taxon>Bacillota</taxon>
        <taxon>Bacilli</taxon>
        <taxon>Lactobacillales</taxon>
        <taxon>Carnobacteriaceae</taxon>
        <taxon>Marinilactibacillus</taxon>
    </lineage>
</organism>
<dbReference type="CDD" id="cd00947">
    <property type="entry name" value="TBP_aldolase_IIB"/>
    <property type="match status" value="1"/>
</dbReference>
<feature type="binding site" evidence="3">
    <location>
        <position position="133"/>
    </location>
    <ligand>
        <name>Zn(2+)</name>
        <dbReference type="ChEBI" id="CHEBI:29105"/>
        <label>2</label>
    </ligand>
</feature>
<dbReference type="PIRSF" id="PIRSF001359">
    <property type="entry name" value="F_bP_aldolase_II"/>
    <property type="match status" value="1"/>
</dbReference>
<dbReference type="NCBIfam" id="TIGR00167">
    <property type="entry name" value="cbbA"/>
    <property type="match status" value="1"/>
</dbReference>
<keyword evidence="3" id="KW-0479">Metal-binding</keyword>
<feature type="binding site" evidence="3">
    <location>
        <position position="179"/>
    </location>
    <ligand>
        <name>Zn(2+)</name>
        <dbReference type="ChEBI" id="CHEBI:29105"/>
        <label>1</label>
        <note>catalytic</note>
    </ligand>
</feature>
<dbReference type="GO" id="GO:0005975">
    <property type="term" value="P:carbohydrate metabolic process"/>
    <property type="evidence" value="ECO:0007669"/>
    <property type="project" value="InterPro"/>
</dbReference>
<reference evidence="5" key="1">
    <citation type="submission" date="2016-10" db="EMBL/GenBank/DDBJ databases">
        <authorList>
            <person name="Varghese N."/>
            <person name="Submissions S."/>
        </authorList>
    </citation>
    <scope>NUCLEOTIDE SEQUENCE [LARGE SCALE GENOMIC DNA]</scope>
    <source>
        <strain evidence="5">DSM 16108</strain>
    </source>
</reference>
<feature type="binding site" evidence="3">
    <location>
        <position position="82"/>
    </location>
    <ligand>
        <name>Zn(2+)</name>
        <dbReference type="ChEBI" id="CHEBI:29105"/>
        <label>1</label>
        <note>catalytic</note>
    </ligand>
</feature>
<dbReference type="GO" id="GO:0005829">
    <property type="term" value="C:cytosol"/>
    <property type="evidence" value="ECO:0007669"/>
    <property type="project" value="TreeGrafter"/>
</dbReference>
<dbReference type="PANTHER" id="PTHR30304:SF0">
    <property type="entry name" value="D-TAGATOSE-1,6-BISPHOSPHATE ALDOLASE SUBUNIT GATY-RELATED"/>
    <property type="match status" value="1"/>
</dbReference>
<evidence type="ECO:0000256" key="2">
    <source>
        <dbReference type="PIRSR" id="PIRSR001359-2"/>
    </source>
</evidence>
<dbReference type="InterPro" id="IPR013785">
    <property type="entry name" value="Aldolase_TIM"/>
</dbReference>
<evidence type="ECO:0000313" key="5">
    <source>
        <dbReference type="Proteomes" id="UP000199589"/>
    </source>
</evidence>
<dbReference type="Proteomes" id="UP000199589">
    <property type="component" value="Unassembled WGS sequence"/>
</dbReference>
<dbReference type="Gene3D" id="3.20.20.70">
    <property type="entry name" value="Aldolase class I"/>
    <property type="match status" value="1"/>
</dbReference>
<feature type="active site" description="Proton donor" evidence="1">
    <location>
        <position position="81"/>
    </location>
</feature>
<feature type="binding site" evidence="2">
    <location>
        <begin position="208"/>
        <end position="210"/>
    </location>
    <ligand>
        <name>dihydroxyacetone phosphate</name>
        <dbReference type="ChEBI" id="CHEBI:57642"/>
    </ligand>
</feature>
<dbReference type="GO" id="GO:0008270">
    <property type="term" value="F:zinc ion binding"/>
    <property type="evidence" value="ECO:0007669"/>
    <property type="project" value="InterPro"/>
</dbReference>
<evidence type="ECO:0000256" key="1">
    <source>
        <dbReference type="PIRSR" id="PIRSR001359-1"/>
    </source>
</evidence>
<name>A0A1I3VXN0_9LACT</name>
<evidence type="ECO:0000313" key="4">
    <source>
        <dbReference type="EMBL" id="SFJ99889.1"/>
    </source>
</evidence>
<dbReference type="Pfam" id="PF01116">
    <property type="entry name" value="F_bP_aldolase"/>
    <property type="match status" value="1"/>
</dbReference>
<accession>A0A1I3VXN0</accession>
<protein>
    <submittedName>
        <fullName evidence="4">Fructose-bisphosphate aldolase, class II</fullName>
    </submittedName>
</protein>
<dbReference type="EMBL" id="FOSJ01000005">
    <property type="protein sequence ID" value="SFJ99889.1"/>
    <property type="molecule type" value="Genomic_DNA"/>
</dbReference>
<feature type="binding site" evidence="2">
    <location>
        <begin position="229"/>
        <end position="232"/>
    </location>
    <ligand>
        <name>dihydroxyacetone phosphate</name>
        <dbReference type="ChEBI" id="CHEBI:57642"/>
    </ligand>
</feature>
<dbReference type="SUPFAM" id="SSF51569">
    <property type="entry name" value="Aldolase"/>
    <property type="match status" value="1"/>
</dbReference>
<evidence type="ECO:0000256" key="3">
    <source>
        <dbReference type="PIRSR" id="PIRSR001359-3"/>
    </source>
</evidence>
<dbReference type="OrthoDB" id="9803995at2"/>
<dbReference type="AlphaFoldDB" id="A0A1I3VXN0"/>
<proteinExistence type="predicted"/>
<keyword evidence="3" id="KW-0862">Zinc</keyword>